<feature type="transmembrane region" description="Helical" evidence="1">
    <location>
        <begin position="15"/>
        <end position="39"/>
    </location>
</feature>
<evidence type="ECO:0000313" key="3">
    <source>
        <dbReference type="Proteomes" id="UP000032544"/>
    </source>
</evidence>
<dbReference type="AlphaFoldDB" id="A0A0D8JCD8"/>
<keyword evidence="1" id="KW-1133">Transmembrane helix</keyword>
<feature type="transmembrane region" description="Helical" evidence="1">
    <location>
        <begin position="82"/>
        <end position="105"/>
    </location>
</feature>
<reference evidence="2 3" key="1">
    <citation type="submission" date="2014-09" db="EMBL/GenBank/DDBJ databases">
        <title>Draft Genome Sequence of Draconibacterium sp. JN14CK-3.</title>
        <authorList>
            <person name="Dong C."/>
            <person name="Lai Q."/>
            <person name="Shao Z."/>
        </authorList>
    </citation>
    <scope>NUCLEOTIDE SEQUENCE [LARGE SCALE GENOMIC DNA]</scope>
    <source>
        <strain evidence="2 3">JN14CK-3</strain>
    </source>
</reference>
<gene>
    <name evidence="2" type="ORF">LH29_14660</name>
</gene>
<name>A0A0D8JCD8_9BACT</name>
<keyword evidence="3" id="KW-1185">Reference proteome</keyword>
<comment type="caution">
    <text evidence="2">The sequence shown here is derived from an EMBL/GenBank/DDBJ whole genome shotgun (WGS) entry which is preliminary data.</text>
</comment>
<feature type="transmembrane region" description="Helical" evidence="1">
    <location>
        <begin position="51"/>
        <end position="76"/>
    </location>
</feature>
<dbReference type="EMBL" id="JRHC01000003">
    <property type="protein sequence ID" value="KJF43463.1"/>
    <property type="molecule type" value="Genomic_DNA"/>
</dbReference>
<evidence type="ECO:0000313" key="2">
    <source>
        <dbReference type="EMBL" id="KJF43463.1"/>
    </source>
</evidence>
<accession>A0A0D8JCD8</accession>
<organism evidence="2 3">
    <name type="scientific">Draconibacterium sediminis</name>
    <dbReference type="NCBI Taxonomy" id="1544798"/>
    <lineage>
        <taxon>Bacteria</taxon>
        <taxon>Pseudomonadati</taxon>
        <taxon>Bacteroidota</taxon>
        <taxon>Bacteroidia</taxon>
        <taxon>Marinilabiliales</taxon>
        <taxon>Prolixibacteraceae</taxon>
        <taxon>Draconibacterium</taxon>
    </lineage>
</organism>
<proteinExistence type="predicted"/>
<keyword evidence="1" id="KW-0812">Transmembrane</keyword>
<keyword evidence="1" id="KW-0472">Membrane</keyword>
<evidence type="ECO:0000256" key="1">
    <source>
        <dbReference type="SAM" id="Phobius"/>
    </source>
</evidence>
<dbReference type="Proteomes" id="UP000032544">
    <property type="component" value="Unassembled WGS sequence"/>
</dbReference>
<sequence length="111" mass="12658">MEYATTPAIKFNTCYLLGFVLTFIELLNFQISTVSILFFRLAKKAMENRQALLQFLVCVMAGANCNCAWLCGLALFSLCNFIIAPLMPILFLHKLLIIYYLIFLVKLSLPH</sequence>
<protein>
    <submittedName>
        <fullName evidence="2">Uncharacterized protein</fullName>
    </submittedName>
</protein>